<evidence type="ECO:0000313" key="3">
    <source>
        <dbReference type="Proteomes" id="UP000541857"/>
    </source>
</evidence>
<comment type="caution">
    <text evidence="2">The sequence shown here is derived from an EMBL/GenBank/DDBJ whole genome shotgun (WGS) entry which is preliminary data.</text>
</comment>
<accession>A0A7W2R2S7</accession>
<feature type="chain" id="PRO_5030626663" evidence="1">
    <location>
        <begin position="20"/>
        <end position="186"/>
    </location>
</feature>
<sequence>MKNIVPFLVLLISISFANAQEFQKTDAYQVSINPIVNDKEHTLYNVRVALTDRPENLVTNFRIMSPEGIKSISIQSLKQPDLLDVEEIIKMELTYFEPQACTISKYVLVKENGAYIDLPAIVNMKENYPKIETTYVFPNQALGQINKIITLEITYSDAFSIENIEVIKAFAWQDNFDTSHKVSALY</sequence>
<dbReference type="AlphaFoldDB" id="A0A7W2R2S7"/>
<dbReference type="EMBL" id="JACGLT010000003">
    <property type="protein sequence ID" value="MBA6152082.1"/>
    <property type="molecule type" value="Genomic_DNA"/>
</dbReference>
<evidence type="ECO:0000256" key="1">
    <source>
        <dbReference type="SAM" id="SignalP"/>
    </source>
</evidence>
<organism evidence="2 3">
    <name type="scientific">Gelidibacter maritimus</name>
    <dbReference type="NCBI Taxonomy" id="2761487"/>
    <lineage>
        <taxon>Bacteria</taxon>
        <taxon>Pseudomonadati</taxon>
        <taxon>Bacteroidota</taxon>
        <taxon>Flavobacteriia</taxon>
        <taxon>Flavobacteriales</taxon>
        <taxon>Flavobacteriaceae</taxon>
        <taxon>Gelidibacter</taxon>
    </lineage>
</organism>
<proteinExistence type="predicted"/>
<keyword evidence="3" id="KW-1185">Reference proteome</keyword>
<gene>
    <name evidence="2" type="ORF">H3Z82_05015</name>
</gene>
<dbReference type="Proteomes" id="UP000541857">
    <property type="component" value="Unassembled WGS sequence"/>
</dbReference>
<dbReference type="RefSeq" id="WP_182203210.1">
    <property type="nucleotide sequence ID" value="NZ_JACGLT010000003.1"/>
</dbReference>
<keyword evidence="1" id="KW-0732">Signal</keyword>
<protein>
    <submittedName>
        <fullName evidence="2">Uncharacterized protein</fullName>
    </submittedName>
</protein>
<name>A0A7W2R2S7_9FLAO</name>
<reference evidence="2 3" key="1">
    <citation type="submission" date="2020-07" db="EMBL/GenBank/DDBJ databases">
        <title>Bacterium isolated from marine sediment.</title>
        <authorList>
            <person name="Shang D."/>
        </authorList>
    </citation>
    <scope>NUCLEOTIDE SEQUENCE [LARGE SCALE GENOMIC DNA]</scope>
    <source>
        <strain evidence="2 3">F6074</strain>
    </source>
</reference>
<evidence type="ECO:0000313" key="2">
    <source>
        <dbReference type="EMBL" id="MBA6152082.1"/>
    </source>
</evidence>
<feature type="signal peptide" evidence="1">
    <location>
        <begin position="1"/>
        <end position="19"/>
    </location>
</feature>